<feature type="domain" description="Nucleoporin nup120-like HEAT repeat" evidence="6">
    <location>
        <begin position="870"/>
        <end position="1043"/>
    </location>
</feature>
<evidence type="ECO:0000256" key="3">
    <source>
        <dbReference type="ARBA" id="ARBA00023242"/>
    </source>
</evidence>
<accession>A0AA43TWP5</accession>
<evidence type="ECO:0000256" key="1">
    <source>
        <dbReference type="ARBA" id="ARBA00004123"/>
    </source>
</evidence>
<comment type="subcellular location">
    <subcellularLocation>
        <location evidence="1">Nucleus</location>
    </subcellularLocation>
</comment>
<dbReference type="AlphaFoldDB" id="A0AA43TWP5"/>
<keyword evidence="3" id="KW-0539">Nucleus</keyword>
<dbReference type="Pfam" id="PF21486">
    <property type="entry name" value="NUP120_helical"/>
    <property type="match status" value="1"/>
</dbReference>
<name>A0AA43TWP5_9LECA</name>
<evidence type="ECO:0000259" key="5">
    <source>
        <dbReference type="Pfam" id="PF21486"/>
    </source>
</evidence>
<keyword evidence="2" id="KW-0813">Transport</keyword>
<feature type="domain" description="Nucleoporin Nup120 helical" evidence="5">
    <location>
        <begin position="645"/>
        <end position="776"/>
    </location>
</feature>
<dbReference type="GO" id="GO:0017056">
    <property type="term" value="F:structural constituent of nuclear pore"/>
    <property type="evidence" value="ECO:0007669"/>
    <property type="project" value="TreeGrafter"/>
</dbReference>
<evidence type="ECO:0000313" key="7">
    <source>
        <dbReference type="EMBL" id="MDI1490713.1"/>
    </source>
</evidence>
<proteinExistence type="predicted"/>
<comment type="caution">
    <text evidence="7">The sequence shown here is derived from an EMBL/GenBank/DDBJ whole genome shotgun (WGS) entry which is preliminary data.</text>
</comment>
<dbReference type="InterPro" id="IPR059141">
    <property type="entry name" value="Beta-prop_Nup120_160"/>
</dbReference>
<dbReference type="Pfam" id="PF11715">
    <property type="entry name" value="Beta-prop_Nup120_160"/>
    <property type="match status" value="1"/>
</dbReference>
<evidence type="ECO:0000259" key="6">
    <source>
        <dbReference type="Pfam" id="PF23300"/>
    </source>
</evidence>
<reference evidence="7" key="1">
    <citation type="journal article" date="2023" name="Genome Biol. Evol.">
        <title>First Whole Genome Sequence and Flow Cytometry Genome Size Data for the Lichen-Forming Fungus Ramalina farinacea (Ascomycota).</title>
        <authorList>
            <person name="Llewellyn T."/>
            <person name="Mian S."/>
            <person name="Hill R."/>
            <person name="Leitch I.J."/>
            <person name="Gaya E."/>
        </authorList>
    </citation>
    <scope>NUCLEOTIDE SEQUENCE</scope>
    <source>
        <strain evidence="7">LIQ254RAFAR</strain>
    </source>
</reference>
<feature type="domain" description="Nucleoporin Nup120/160 beta-propeller" evidence="4">
    <location>
        <begin position="82"/>
        <end position="583"/>
    </location>
</feature>
<dbReference type="PANTHER" id="PTHR21286:SF0">
    <property type="entry name" value="NUCLEAR PORE COMPLEX PROTEIN NUP160"/>
    <property type="match status" value="1"/>
</dbReference>
<sequence>MAQRPPIAPLSLFTETRANVDSPKGSIIQIQVSPSGPFSVRQRSSRTIIQSHPPSDSQDTFNAHYLASNASIHHSKSSHYPRSFSWRVIDDHKTLEIRSVDPSKSDGTQRDAIYTLHLCFGGQLKQGGVAVADTDDPQTLNLFALTRASELYTILVHKSFLCHAAASEEDPWKWCKIARPSTFSASSPHRLQAVSSSDLLVSLSDGTVVHLARGKAADGSKWIETRYGGHGMVESLRGFVRWQGSNTVRYDGITLEQNAPLNVAMAPNGDHMFAVCMDHTLKAWSPKRSAAVFSQDLLWQDHDPHDMPKVMINPAQAIILEFFTASAFSTGDLYYIVTFSPHDLGQFKFWGVRDPDSGDLGIRDLFSDTVLIPPDPDLSPDSKAIWRVVDLKVRQKHEDGKLEFWLLMSSNRQCRLFKLQTELEDLPSSWNKSWVATAMQSSEEQQPRPPLLAAGEEAEGEAINAQWLRYLFAPGRYNELILESGLSIYCVDRGIILPSPKMSLARRLIAAIILRIAKDASETGHEAQPFQIQQQWTILWQQINDLNRSRCSAPSLALDKQTGMPWIAFADGCSSIRSCTRLEIMAFNAHDVLSASPEYLELPSIETESGNDPKLPDELALVISTAARFRQSFSESLRRNFDAALAEELWSKSPLSMPKRVERFSASCDFENEIEDGLLDELVHDMLAPIEGLKNLASDAFFSILETFKHFLPEKSENLFYTKFGHRLVINGARDIIYQRETILLDLLALVVNVDDIDPEEYPMPFFDGPQVFEDLVSFLRKIKVMSWLVDNVRSKVGEDTSSTNSKAGTEDQLDWRPTILETAFAVDLKPQSDEQQSSCEALTNDIQDLLQWVDGGNATVPWDEVLVHIQCNLLVHRELELAKDFEQFLPGTPWAIYVRGRLAVLLGEIEEAAVNFQKAASRLARPSRFEYVQASSNLISPTEALALGSGLPNYYSHIIGLFDSGHPNTPTSPTASAQVARFAQLALNQLPADEGDSQTRTDLLQSLFSASIITRDFLTAFHAMTDHPSPHALASDLVTAILETPRAAPQLLDFEWPTQLLAQVDALLAKRASSPHTLAAWRLHFNDFRGAAKALMPALDQMQARVKRGVAGANEAVLDKQYLTIINLLSCAGPENAWVLSGGEDEGGKMGDAEGKNDGGHQRRRIVTVQDLREGYQQELDRRSVVASGDYAFGGLEDDGMDLI</sequence>
<dbReference type="PANTHER" id="PTHR21286">
    <property type="entry name" value="NUCLEAR PORE COMPLEX PROTEIN NUP160"/>
    <property type="match status" value="1"/>
</dbReference>
<dbReference type="InterPro" id="IPR021717">
    <property type="entry name" value="Nucleoporin_Nup160"/>
</dbReference>
<evidence type="ECO:0000256" key="2">
    <source>
        <dbReference type="ARBA" id="ARBA00022448"/>
    </source>
</evidence>
<dbReference type="GO" id="GO:0005643">
    <property type="term" value="C:nuclear pore"/>
    <property type="evidence" value="ECO:0007669"/>
    <property type="project" value="UniProtKB-ARBA"/>
</dbReference>
<protein>
    <recommendedName>
        <fullName evidence="9">Nuclear pore complex protein Nup160</fullName>
    </recommendedName>
</protein>
<gene>
    <name evidence="7" type="ORF">OHK93_001917</name>
</gene>
<dbReference type="InterPro" id="IPR056548">
    <property type="entry name" value="HEAT_Nup120"/>
</dbReference>
<dbReference type="EMBL" id="JAPUFD010000012">
    <property type="protein sequence ID" value="MDI1490713.1"/>
    <property type="molecule type" value="Genomic_DNA"/>
</dbReference>
<dbReference type="InterPro" id="IPR048884">
    <property type="entry name" value="Nup120_helical"/>
</dbReference>
<evidence type="ECO:0000313" key="8">
    <source>
        <dbReference type="Proteomes" id="UP001161017"/>
    </source>
</evidence>
<dbReference type="Pfam" id="PF23300">
    <property type="entry name" value="HEAT_Nup120"/>
    <property type="match status" value="1"/>
</dbReference>
<organism evidence="7 8">
    <name type="scientific">Ramalina farinacea</name>
    <dbReference type="NCBI Taxonomy" id="258253"/>
    <lineage>
        <taxon>Eukaryota</taxon>
        <taxon>Fungi</taxon>
        <taxon>Dikarya</taxon>
        <taxon>Ascomycota</taxon>
        <taxon>Pezizomycotina</taxon>
        <taxon>Lecanoromycetes</taxon>
        <taxon>OSLEUM clade</taxon>
        <taxon>Lecanoromycetidae</taxon>
        <taxon>Lecanorales</taxon>
        <taxon>Lecanorineae</taxon>
        <taxon>Ramalinaceae</taxon>
        <taxon>Ramalina</taxon>
    </lineage>
</organism>
<evidence type="ECO:0000259" key="4">
    <source>
        <dbReference type="Pfam" id="PF11715"/>
    </source>
</evidence>
<keyword evidence="8" id="KW-1185">Reference proteome</keyword>
<evidence type="ECO:0008006" key="9">
    <source>
        <dbReference type="Google" id="ProtNLM"/>
    </source>
</evidence>
<dbReference type="Proteomes" id="UP001161017">
    <property type="component" value="Unassembled WGS sequence"/>
</dbReference>